<protein>
    <recommendedName>
        <fullName evidence="3">Small ribosomal subunit biogenesis GTPase RsgA</fullName>
        <ecNumber evidence="3">3.6.1.-</ecNumber>
    </recommendedName>
</protein>
<keyword evidence="1 3" id="KW-0547">Nucleotide-binding</keyword>
<comment type="subcellular location">
    <subcellularLocation>
        <location evidence="3">Cytoplasm</location>
    </subcellularLocation>
</comment>
<keyword evidence="3" id="KW-0479">Metal-binding</keyword>
<evidence type="ECO:0000313" key="7">
    <source>
        <dbReference type="Proteomes" id="UP000178570"/>
    </source>
</evidence>
<dbReference type="Pfam" id="PF03193">
    <property type="entry name" value="RsgA_GTPase"/>
    <property type="match status" value="1"/>
</dbReference>
<dbReference type="PROSITE" id="PS50936">
    <property type="entry name" value="ENGC_GTPASE"/>
    <property type="match status" value="1"/>
</dbReference>
<proteinExistence type="inferred from homology"/>
<keyword evidence="2 3" id="KW-0342">GTP-binding</keyword>
<comment type="caution">
    <text evidence="6">The sequence shown here is derived from an EMBL/GenBank/DDBJ whole genome shotgun (WGS) entry which is preliminary data.</text>
</comment>
<dbReference type="SUPFAM" id="SSF52540">
    <property type="entry name" value="P-loop containing nucleoside triphosphate hydrolases"/>
    <property type="match status" value="1"/>
</dbReference>
<dbReference type="InterPro" id="IPR030378">
    <property type="entry name" value="G_CP_dom"/>
</dbReference>
<dbReference type="GO" id="GO:0005525">
    <property type="term" value="F:GTP binding"/>
    <property type="evidence" value="ECO:0007669"/>
    <property type="project" value="UniProtKB-UniRule"/>
</dbReference>
<keyword evidence="3" id="KW-0699">rRNA-binding</keyword>
<dbReference type="EMBL" id="MHHY01000002">
    <property type="protein sequence ID" value="OGY41010.1"/>
    <property type="molecule type" value="Genomic_DNA"/>
</dbReference>
<dbReference type="Gene3D" id="2.40.50.140">
    <property type="entry name" value="Nucleic acid-binding proteins"/>
    <property type="match status" value="1"/>
</dbReference>
<dbReference type="PROSITE" id="PS51721">
    <property type="entry name" value="G_CP"/>
    <property type="match status" value="1"/>
</dbReference>
<feature type="binding site" evidence="3">
    <location>
        <begin position="152"/>
        <end position="155"/>
    </location>
    <ligand>
        <name>GTP</name>
        <dbReference type="ChEBI" id="CHEBI:37565"/>
    </ligand>
</feature>
<name>A0A1G1XN49_9BACT</name>
<feature type="binding site" evidence="3">
    <location>
        <position position="288"/>
    </location>
    <ligand>
        <name>Zn(2+)</name>
        <dbReference type="ChEBI" id="CHEBI:29105"/>
    </ligand>
</feature>
<feature type="binding site" evidence="3">
    <location>
        <position position="293"/>
    </location>
    <ligand>
        <name>Zn(2+)</name>
        <dbReference type="ChEBI" id="CHEBI:29105"/>
    </ligand>
</feature>
<dbReference type="GO" id="GO:0046872">
    <property type="term" value="F:metal ion binding"/>
    <property type="evidence" value="ECO:0007669"/>
    <property type="project" value="UniProtKB-KW"/>
</dbReference>
<evidence type="ECO:0000313" key="6">
    <source>
        <dbReference type="EMBL" id="OGY41010.1"/>
    </source>
</evidence>
<keyword evidence="3" id="KW-0378">Hydrolase</keyword>
<dbReference type="GO" id="GO:0005737">
    <property type="term" value="C:cytoplasm"/>
    <property type="evidence" value="ECO:0007669"/>
    <property type="project" value="UniProtKB-SubCell"/>
</dbReference>
<comment type="function">
    <text evidence="3">One of several proteins that assist in the late maturation steps of the functional core of the 30S ribosomal subunit. Helps release RbfA from mature subunits. May play a role in the assembly of ribosomal proteins into the subunit. Circularly permuted GTPase that catalyzes slow GTP hydrolysis, GTPase activity is stimulated by the 30S ribosomal subunit.</text>
</comment>
<evidence type="ECO:0000256" key="2">
    <source>
        <dbReference type="ARBA" id="ARBA00023134"/>
    </source>
</evidence>
<dbReference type="Proteomes" id="UP000178570">
    <property type="component" value="Unassembled WGS sequence"/>
</dbReference>
<dbReference type="Gene3D" id="3.40.50.300">
    <property type="entry name" value="P-loop containing nucleotide triphosphate hydrolases"/>
    <property type="match status" value="1"/>
</dbReference>
<dbReference type="PANTHER" id="PTHR32120:SF11">
    <property type="entry name" value="SMALL RIBOSOMAL SUBUNIT BIOGENESIS GTPASE RSGA 1, MITOCHONDRIAL-RELATED"/>
    <property type="match status" value="1"/>
</dbReference>
<feature type="domain" description="EngC GTPase" evidence="4">
    <location>
        <begin position="113"/>
        <end position="263"/>
    </location>
</feature>
<comment type="subunit">
    <text evidence="3">Monomer. Associates with 30S ribosomal subunit, binds 16S rRNA.</text>
</comment>
<keyword evidence="3" id="KW-0690">Ribosome biogenesis</keyword>
<accession>A0A1G1XN49</accession>
<dbReference type="InterPro" id="IPR012340">
    <property type="entry name" value="NA-bd_OB-fold"/>
</dbReference>
<dbReference type="PANTHER" id="PTHR32120">
    <property type="entry name" value="SMALL RIBOSOMAL SUBUNIT BIOGENESIS GTPASE RSGA"/>
    <property type="match status" value="1"/>
</dbReference>
<keyword evidence="3" id="KW-0963">Cytoplasm</keyword>
<evidence type="ECO:0000256" key="1">
    <source>
        <dbReference type="ARBA" id="ARBA00022741"/>
    </source>
</evidence>
<dbReference type="CDD" id="cd01854">
    <property type="entry name" value="YjeQ_EngC"/>
    <property type="match status" value="1"/>
</dbReference>
<dbReference type="InterPro" id="IPR027417">
    <property type="entry name" value="P-loop_NTPase"/>
</dbReference>
<evidence type="ECO:0000259" key="4">
    <source>
        <dbReference type="PROSITE" id="PS50936"/>
    </source>
</evidence>
<gene>
    <name evidence="3" type="primary">rsgA</name>
    <name evidence="6" type="ORF">A2570_01760</name>
</gene>
<dbReference type="HAMAP" id="MF_01820">
    <property type="entry name" value="GTPase_RsgA"/>
    <property type="match status" value="1"/>
</dbReference>
<dbReference type="EC" id="3.6.1.-" evidence="3"/>
<feature type="domain" description="CP-type G" evidence="5">
    <location>
        <begin position="105"/>
        <end position="265"/>
    </location>
</feature>
<keyword evidence="3" id="KW-0862">Zinc</keyword>
<keyword evidence="3" id="KW-0694">RNA-binding</keyword>
<dbReference type="InterPro" id="IPR010914">
    <property type="entry name" value="RsgA_GTPase_dom"/>
</dbReference>
<comment type="cofactor">
    <cofactor evidence="3">
        <name>Zn(2+)</name>
        <dbReference type="ChEBI" id="CHEBI:29105"/>
    </cofactor>
    <text evidence="3">Binds 1 zinc ion per subunit.</text>
</comment>
<dbReference type="NCBIfam" id="TIGR00157">
    <property type="entry name" value="ribosome small subunit-dependent GTPase A"/>
    <property type="match status" value="1"/>
</dbReference>
<organism evidence="6 7">
    <name type="scientific">Candidatus Brennerbacteria bacterium RIFOXYD1_FULL_41_16</name>
    <dbReference type="NCBI Taxonomy" id="1797529"/>
    <lineage>
        <taxon>Bacteria</taxon>
        <taxon>Candidatus Brenneribacteriota</taxon>
    </lineage>
</organism>
<dbReference type="STRING" id="1797529.A2570_01760"/>
<sequence length="362" mass="41307">MNENLGYNHFFEAGRNKLKLDGFPVARIISEAKGIYKAKNEDGEYFAKITGKQMFQALSRENYPAVGDWVAIKKLEDNRAVIQEILPRQTMLKRKYGDKNKAGGKDKIQVIATNIDTAFIVQSIDRDYSPNRFERYFSIAEDGGVKPTIIMNKIDLLQKKELLDEKLSQLKSRFPNVDIILTNTKNKDGLDKLKEYMEKDKTYCFLGSSGVGKSSLINRLLEKNTIKTGSISSYSNRGKHVTTSRQMYFLENGGIVIDNPGIREVDITDSNPGVNTVFDEISALAQKCKYTNCAHIHEPGCEVINALESGKLSKEKYTNYLTLKKEARYQEMNNLKKREKNRQFGKLIKKTMKELKRVGRKD</sequence>
<feature type="binding site" evidence="3">
    <location>
        <position position="295"/>
    </location>
    <ligand>
        <name>Zn(2+)</name>
        <dbReference type="ChEBI" id="CHEBI:29105"/>
    </ligand>
</feature>
<dbReference type="GO" id="GO:0003924">
    <property type="term" value="F:GTPase activity"/>
    <property type="evidence" value="ECO:0007669"/>
    <property type="project" value="UniProtKB-UniRule"/>
</dbReference>
<dbReference type="InterPro" id="IPR004881">
    <property type="entry name" value="Ribosome_biogen_GTPase_RsgA"/>
</dbReference>
<reference evidence="6 7" key="1">
    <citation type="journal article" date="2016" name="Nat. Commun.">
        <title>Thousands of microbial genomes shed light on interconnected biogeochemical processes in an aquifer system.</title>
        <authorList>
            <person name="Anantharaman K."/>
            <person name="Brown C.T."/>
            <person name="Hug L.A."/>
            <person name="Sharon I."/>
            <person name="Castelle C.J."/>
            <person name="Probst A.J."/>
            <person name="Thomas B.C."/>
            <person name="Singh A."/>
            <person name="Wilkins M.J."/>
            <person name="Karaoz U."/>
            <person name="Brodie E.L."/>
            <person name="Williams K.H."/>
            <person name="Hubbard S.S."/>
            <person name="Banfield J.F."/>
        </authorList>
    </citation>
    <scope>NUCLEOTIDE SEQUENCE [LARGE SCALE GENOMIC DNA]</scope>
</reference>
<dbReference type="SUPFAM" id="SSF50249">
    <property type="entry name" value="Nucleic acid-binding proteins"/>
    <property type="match status" value="1"/>
</dbReference>
<dbReference type="GO" id="GO:0019843">
    <property type="term" value="F:rRNA binding"/>
    <property type="evidence" value="ECO:0007669"/>
    <property type="project" value="UniProtKB-KW"/>
</dbReference>
<feature type="binding site" evidence="3">
    <location>
        <position position="301"/>
    </location>
    <ligand>
        <name>Zn(2+)</name>
        <dbReference type="ChEBI" id="CHEBI:29105"/>
    </ligand>
</feature>
<feature type="binding site" evidence="3">
    <location>
        <begin position="207"/>
        <end position="215"/>
    </location>
    <ligand>
        <name>GTP</name>
        <dbReference type="ChEBI" id="CHEBI:37565"/>
    </ligand>
</feature>
<dbReference type="GO" id="GO:0042274">
    <property type="term" value="P:ribosomal small subunit biogenesis"/>
    <property type="evidence" value="ECO:0007669"/>
    <property type="project" value="UniProtKB-UniRule"/>
</dbReference>
<dbReference type="AlphaFoldDB" id="A0A1G1XN49"/>
<evidence type="ECO:0000259" key="5">
    <source>
        <dbReference type="PROSITE" id="PS51721"/>
    </source>
</evidence>
<comment type="similarity">
    <text evidence="3">Belongs to the TRAFAC class YlqF/YawG GTPase family. RsgA subfamily.</text>
</comment>
<evidence type="ECO:0000256" key="3">
    <source>
        <dbReference type="HAMAP-Rule" id="MF_01820"/>
    </source>
</evidence>
<dbReference type="Gene3D" id="1.10.40.50">
    <property type="entry name" value="Probable gtpase engc, domain 3"/>
    <property type="match status" value="1"/>
</dbReference>